<dbReference type="AlphaFoldDB" id="A0A0G3GV13"/>
<feature type="transmembrane region" description="Helical" evidence="7">
    <location>
        <begin position="168"/>
        <end position="201"/>
    </location>
</feature>
<evidence type="ECO:0000256" key="6">
    <source>
        <dbReference type="SAM" id="MobiDB-lite"/>
    </source>
</evidence>
<dbReference type="PANTHER" id="PTHR30213:SF1">
    <property type="entry name" value="INNER MEMBRANE PROTEIN YHJD"/>
    <property type="match status" value="1"/>
</dbReference>
<evidence type="ECO:0000313" key="9">
    <source>
        <dbReference type="Proteomes" id="UP000035199"/>
    </source>
</evidence>
<evidence type="ECO:0000256" key="5">
    <source>
        <dbReference type="ARBA" id="ARBA00023136"/>
    </source>
</evidence>
<feature type="transmembrane region" description="Helical" evidence="7">
    <location>
        <begin position="274"/>
        <end position="292"/>
    </location>
</feature>
<evidence type="ECO:0000256" key="2">
    <source>
        <dbReference type="ARBA" id="ARBA00022475"/>
    </source>
</evidence>
<reference evidence="9" key="2">
    <citation type="submission" date="2015-05" db="EMBL/GenBank/DDBJ databases">
        <title>Complete genome sequence of Corynebacterium mustelae DSM 45274, isolated from various tissues of a male ferret with lethal sepsis.</title>
        <authorList>
            <person name="Ruckert C."/>
            <person name="Albersmeier A."/>
            <person name="Winkler A."/>
            <person name="Tauch A."/>
        </authorList>
    </citation>
    <scope>NUCLEOTIDE SEQUENCE [LARGE SCALE GENOMIC DNA]</scope>
    <source>
        <strain evidence="9">DSM 45274</strain>
    </source>
</reference>
<protein>
    <submittedName>
        <fullName evidence="8">Inner membrane protein</fullName>
    </submittedName>
</protein>
<feature type="transmembrane region" description="Helical" evidence="7">
    <location>
        <begin position="338"/>
        <end position="358"/>
    </location>
</feature>
<evidence type="ECO:0000313" key="8">
    <source>
        <dbReference type="EMBL" id="AKK05004.1"/>
    </source>
</evidence>
<keyword evidence="4 7" id="KW-1133">Transmembrane helix</keyword>
<proteinExistence type="predicted"/>
<feature type="compositionally biased region" description="Basic and acidic residues" evidence="6">
    <location>
        <begin position="10"/>
        <end position="21"/>
    </location>
</feature>
<dbReference type="RefSeq" id="WP_047261307.1">
    <property type="nucleotide sequence ID" value="NZ_CP011542.1"/>
</dbReference>
<dbReference type="InterPro" id="IPR005274">
    <property type="entry name" value="IM_pro_YhjD"/>
</dbReference>
<reference evidence="8 9" key="1">
    <citation type="journal article" date="2015" name="Genome Announc.">
        <title>Complete Genome Sequence of the Type Strain Corynebacterium mustelae DSM 45274, Isolated from Various Tissues of a Male Ferret with Lethal Sepsis.</title>
        <authorList>
            <person name="Ruckert C."/>
            <person name="Eimer J."/>
            <person name="Winkler A."/>
            <person name="Tauch A."/>
        </authorList>
    </citation>
    <scope>NUCLEOTIDE SEQUENCE [LARGE SCALE GENOMIC DNA]</scope>
    <source>
        <strain evidence="8 9">DSM 45274</strain>
    </source>
</reference>
<name>A0A0G3GV13_9CORY</name>
<evidence type="ECO:0000256" key="3">
    <source>
        <dbReference type="ARBA" id="ARBA00022692"/>
    </source>
</evidence>
<evidence type="ECO:0000256" key="7">
    <source>
        <dbReference type="SAM" id="Phobius"/>
    </source>
</evidence>
<keyword evidence="9" id="KW-1185">Reference proteome</keyword>
<sequence length="364" mass="39771">MATTTQQNDKFTDEYGIERNNPDEPGFIDKFRDKWQWFDHLMLMNERYTQRGGNQFAAGITYFSVLSMFPLLMLSFAAVATVLASRPDLVHDITERLTSYFDGSLGDTVDNIVSTAIAQRGALYGVGGVTALWSGLNWMNNLRYGVSYMWNYPIDEGNFFKTKLADLFGLVTTLVLMIIAIGLTVVGSSGLTTSILAYIGLDDIPGIFLLTRVLSLVFGLIANFMIFYWMLKKLPRGEVPVKSALAGSAIGAVAFEIFKQLGSAFFSSALTNPAGATFGPIIGVMVLFYFIWRILLYCSAWSATTQESLAIAKLEAPAPAVIHVRQEIAAPPVVPQRFGTGMAIGAAAVGALTFMGLGGRKRRK</sequence>
<evidence type="ECO:0000256" key="1">
    <source>
        <dbReference type="ARBA" id="ARBA00004651"/>
    </source>
</evidence>
<accession>A0A0G3GV13</accession>
<dbReference type="EMBL" id="CP011542">
    <property type="protein sequence ID" value="AKK05004.1"/>
    <property type="molecule type" value="Genomic_DNA"/>
</dbReference>
<feature type="transmembrane region" description="Helical" evidence="7">
    <location>
        <begin position="243"/>
        <end position="262"/>
    </location>
</feature>
<keyword evidence="3 7" id="KW-0812">Transmembrane</keyword>
<evidence type="ECO:0000256" key="4">
    <source>
        <dbReference type="ARBA" id="ARBA00022989"/>
    </source>
</evidence>
<feature type="transmembrane region" description="Helical" evidence="7">
    <location>
        <begin position="213"/>
        <end position="231"/>
    </location>
</feature>
<comment type="subcellular location">
    <subcellularLocation>
        <location evidence="1">Cell membrane</location>
        <topology evidence="1">Multi-pass membrane protein</topology>
    </subcellularLocation>
</comment>
<dbReference type="Proteomes" id="UP000035199">
    <property type="component" value="Chromosome"/>
</dbReference>
<keyword evidence="2" id="KW-1003">Cell membrane</keyword>
<dbReference type="PANTHER" id="PTHR30213">
    <property type="entry name" value="INNER MEMBRANE PROTEIN YHJD"/>
    <property type="match status" value="1"/>
</dbReference>
<dbReference type="InterPro" id="IPR017039">
    <property type="entry name" value="Virul_fac_BrkB"/>
</dbReference>
<feature type="region of interest" description="Disordered" evidence="6">
    <location>
        <begin position="1"/>
        <end position="21"/>
    </location>
</feature>
<dbReference type="PATRIC" id="fig|571915.4.peg.699"/>
<dbReference type="OrthoDB" id="4127374at2"/>
<organism evidence="8 9">
    <name type="scientific">Corynebacterium mustelae</name>
    <dbReference type="NCBI Taxonomy" id="571915"/>
    <lineage>
        <taxon>Bacteria</taxon>
        <taxon>Bacillati</taxon>
        <taxon>Actinomycetota</taxon>
        <taxon>Actinomycetes</taxon>
        <taxon>Mycobacteriales</taxon>
        <taxon>Corynebacteriaceae</taxon>
        <taxon>Corynebacterium</taxon>
    </lineage>
</organism>
<dbReference type="GO" id="GO:0005886">
    <property type="term" value="C:plasma membrane"/>
    <property type="evidence" value="ECO:0007669"/>
    <property type="project" value="UniProtKB-SubCell"/>
</dbReference>
<gene>
    <name evidence="8" type="ORF">CMUST_03300</name>
</gene>
<dbReference type="KEGG" id="cmv:CMUST_03300"/>
<keyword evidence="5 7" id="KW-0472">Membrane</keyword>
<feature type="transmembrane region" description="Helical" evidence="7">
    <location>
        <begin position="56"/>
        <end position="84"/>
    </location>
</feature>
<dbReference type="STRING" id="571915.CMUST_03300"/>
<dbReference type="NCBIfam" id="TIGR00766">
    <property type="entry name" value="inner membrane protein YhjD"/>
    <property type="match status" value="1"/>
</dbReference>
<dbReference type="Pfam" id="PF03631">
    <property type="entry name" value="Virul_fac_BrkB"/>
    <property type="match status" value="1"/>
</dbReference>